<dbReference type="Pfam" id="PF18013">
    <property type="entry name" value="Phage_lysozyme2"/>
    <property type="match status" value="1"/>
</dbReference>
<sequence length="1212" mass="128747">MTQTALPDLTGQPGAAEADPGFWETAGAAWRAETVRTDAWSYSARVRDQLFMSIYDRLDDAAKERVWNYRQRNINDAAGQETMLLNEAGKLRSAGDPAWEGLPATRDEMTAEVNRRRRDVLDDAEAVMDAGSGLAGFLGGSARAMTDPISLAMAPLGAGGALWKITAREALLGAAGEALVLPREFEVAEDLDLPTPAVLPRLATGAAAGGLLGLTFAGAERLVRYAVGRKAVTRESRPDGVSEIEHSDEIEARRHEMEFGPGAEIERPAAGTLGDLLRMGDFDFSRSGNASPITNRIGYVYGRLLERGMEPHIAAGFVGNFMAESGAGLNTRAVGDGGNAFGIAQWNGPRRHAYLDFASRAGKDPGDLDTQIDFVMHELATTEAGAMAKISQASDARQAAALVSQYYERPGTPHLPRRVAYASHIAQQHEAGSVPRWDGAVSTSAEGTTTFTGYGTSRGYTGTGQVAVGDTMRVDVEYEVVDASLLRRASGDLQPRDRSRVASDAWVSDTAARLDPALLMPAPTADRGAPLIGPDNVIESGNGRFAAIERAYDRHPDRADAYRRQIEATTGAPIPEGIERPVLVARRTSELDDAARRQLVVEAQDSGVARMTAAERARVGTRALNADLLGRLDPATKLSAASNRDFARDFAGHFPRAERNAFVGPDGRISADGIRQIQDSLFARAWDAPDIVARALEAEPGELKGLLDALASAAPDVAMLRADIDAGLVRPEMDITPFILDAVRLIVTARDLAERGGQVAELLEELLAEVDLLDGAVAPLTQALVRLFAPNGRQAPFAKIADFLRRYAAEARKAGQTGDALLDPPSPLDVLKRIAPDAFGDLTEMGAARAMAREPEVQDLPDSAYNDGAASPEAEAAADLAEQELAAIAPSRPAMAEVADPKALEAQLKQAQPVKTMDDIFALAPEAQAFLARLGKSIEDELGVTFKDPGFKKRATADEKMGRKRYSHVNQITDVARAGFIVRTAEEADQVVARLAAAAGVMDEGWNVNPVSYLDRKVLVQTPNGLLAEVQLWTPEMIAAKKTGHKLYTQSRSASDPAEIERLQAEQMELYSAALAREDASLAKVAGGSNAPKVLANLDLRSSAEATTRPLSATSSASTASQAPPRSSSASASPRAAENRTAGRPSQSANTGVMGDTSTPDIAPADAGFNDVELTLPDGNTVSARELLDELDADEALDTVIGLCATKGSANG</sequence>
<accession>A0A8J3GTX8</accession>
<keyword evidence="5" id="KW-1185">Reference proteome</keyword>
<comment type="caution">
    <text evidence="4">The sequence shown here is derived from an EMBL/GenBank/DDBJ whole genome shotgun (WGS) entry which is preliminary data.</text>
</comment>
<feature type="domain" description="Phage tail lysozyme" evidence="2">
    <location>
        <begin position="298"/>
        <end position="426"/>
    </location>
</feature>
<dbReference type="RefSeq" id="WP_189678064.1">
    <property type="nucleotide sequence ID" value="NZ_BNCJ01000001.1"/>
</dbReference>
<gene>
    <name evidence="4" type="ORF">GCM10017056_00940</name>
</gene>
<feature type="compositionally biased region" description="Polar residues" evidence="1">
    <location>
        <begin position="1144"/>
        <end position="1160"/>
    </location>
</feature>
<evidence type="ECO:0000256" key="1">
    <source>
        <dbReference type="SAM" id="MobiDB-lite"/>
    </source>
</evidence>
<dbReference type="Pfam" id="PF18763">
    <property type="entry name" value="ddrB-ParB"/>
    <property type="match status" value="1"/>
</dbReference>
<reference evidence="4" key="2">
    <citation type="submission" date="2020-09" db="EMBL/GenBank/DDBJ databases">
        <authorList>
            <person name="Sun Q."/>
            <person name="Kim S."/>
        </authorList>
    </citation>
    <scope>NUCLEOTIDE SEQUENCE</scope>
    <source>
        <strain evidence="4">KCTC 42650</strain>
    </source>
</reference>
<dbReference type="InterPro" id="IPR041398">
    <property type="entry name" value="DdrB_dom"/>
</dbReference>
<feature type="compositionally biased region" description="Low complexity" evidence="1">
    <location>
        <begin position="1106"/>
        <end position="1136"/>
    </location>
</feature>
<evidence type="ECO:0000313" key="4">
    <source>
        <dbReference type="EMBL" id="GHF33338.1"/>
    </source>
</evidence>
<dbReference type="Gene3D" id="1.10.530.10">
    <property type="match status" value="1"/>
</dbReference>
<name>A0A8J3GTX8_9RHOB</name>
<evidence type="ECO:0008006" key="6">
    <source>
        <dbReference type="Google" id="ProtNLM"/>
    </source>
</evidence>
<feature type="region of interest" description="Disordered" evidence="1">
    <location>
        <begin position="1"/>
        <end position="20"/>
    </location>
</feature>
<feature type="domain" description="DdrB-like" evidence="3">
    <location>
        <begin position="470"/>
        <end position="587"/>
    </location>
</feature>
<dbReference type="EMBL" id="BNCJ01000001">
    <property type="protein sequence ID" value="GHF33338.1"/>
    <property type="molecule type" value="Genomic_DNA"/>
</dbReference>
<evidence type="ECO:0000259" key="3">
    <source>
        <dbReference type="Pfam" id="PF18763"/>
    </source>
</evidence>
<organism evidence="4 5">
    <name type="scientific">Seohaeicola zhoushanensis</name>
    <dbReference type="NCBI Taxonomy" id="1569283"/>
    <lineage>
        <taxon>Bacteria</taxon>
        <taxon>Pseudomonadati</taxon>
        <taxon>Pseudomonadota</taxon>
        <taxon>Alphaproteobacteria</taxon>
        <taxon>Rhodobacterales</taxon>
        <taxon>Roseobacteraceae</taxon>
        <taxon>Seohaeicola</taxon>
    </lineage>
</organism>
<dbReference type="Proteomes" id="UP000626220">
    <property type="component" value="Unassembled WGS sequence"/>
</dbReference>
<evidence type="ECO:0000313" key="5">
    <source>
        <dbReference type="Proteomes" id="UP000626220"/>
    </source>
</evidence>
<dbReference type="InterPro" id="IPR041219">
    <property type="entry name" value="Phage_lysozyme2"/>
</dbReference>
<evidence type="ECO:0000259" key="2">
    <source>
        <dbReference type="Pfam" id="PF18013"/>
    </source>
</evidence>
<protein>
    <recommendedName>
        <fullName evidence="6">Phage tail lysozyme domain-containing protein</fullName>
    </recommendedName>
</protein>
<dbReference type="AlphaFoldDB" id="A0A8J3GTX8"/>
<proteinExistence type="predicted"/>
<feature type="region of interest" description="Disordered" evidence="1">
    <location>
        <begin position="1106"/>
        <end position="1174"/>
    </location>
</feature>
<reference evidence="4" key="1">
    <citation type="journal article" date="2014" name="Int. J. Syst. Evol. Microbiol.">
        <title>Complete genome sequence of Corynebacterium casei LMG S-19264T (=DSM 44701T), isolated from a smear-ripened cheese.</title>
        <authorList>
            <consortium name="US DOE Joint Genome Institute (JGI-PGF)"/>
            <person name="Walter F."/>
            <person name="Albersmeier A."/>
            <person name="Kalinowski J."/>
            <person name="Ruckert C."/>
        </authorList>
    </citation>
    <scope>NUCLEOTIDE SEQUENCE</scope>
    <source>
        <strain evidence="4">KCTC 42650</strain>
    </source>
</reference>